<sequence length="970" mass="110948">MEALAAVGLAGNILGFIDFAFKLLTTTRTIYRSASGTTPEYCVIDTIARHVEDHCDKLAHTHGTSPQFSAVVEESSKIARELQSHIQKVREKATGSKWNSFMLALREVMNKSEVAALVERLSSLNKQITAHLLQSMLDRQTRLVEEFGGISDEIKTRGVRFDNVIASVRQDLEKAVNITQTILEKWEERNGETHCEAITSLDIGGFSLSLDAPNDFISYYALQSNSGNLISHYQTTKSLEFDEIRSREGQIDKAHIDTFLWVLDRSPEGIGFVQWLENGNSTYWIQGKAGAGKSTLMKYICDQPMTYEYLDRWADGQLLITAKYFSWFAGTNLQKSQEGLLRTLLFNIVTKHPRLLGDLHLLENDDVKYALRKGHFDSRTLAWLILRLIEKTPTIKYCFFIDGLDEFSEPHADLIDIINSLATHNNVKLCLSSRPLNQFADAYGEDTENQLKVESLTQKDIQSFVADKLSAHRSFRMKGPKGLEYQKLVMRPVERSSGVFLWVVLIVRSLLEGLTNGDSIEYLERRLAEFPNDLRDFLKFMLGSVDQRYRKETAEAFRIALVYEDAIPLILFSALFTMNSDLDWPINLRCDPHTRDEILSIHEEAHRQLDTRCKGLLEVIEPSQDLESHTMVTVHWLHRCVRDFLKSSEEMKEILGVEMKDGKNARLLICGAYLGVTKWLPNYEEEYTLSNAFERIVFHPFCKTADKLYRRELDPLGVSVRGSDVETLHAVILELERTLQERWPACYTRLAYRALELDWEEYIEYRMEVGSPILTHIKGQLLGYTVGCKGRDPNLGVMKILLDHEANPNEQLRAGPTHTPWTTALTRYMWEKDKLENEKKKPVADQLEDIADKLRVCELKVFKIVGAIQLLAKFGADPNAPIPNRHFPEIPREITARELIENHVAFPELQDIELKQTAGWFSVWLGRLWSWQESRHASGFPTGFPRISLADLQLWGHSWAWTEGSGVASK</sequence>
<organism evidence="1 2">
    <name type="scientific">Xylaria curta</name>
    <dbReference type="NCBI Taxonomy" id="42375"/>
    <lineage>
        <taxon>Eukaryota</taxon>
        <taxon>Fungi</taxon>
        <taxon>Dikarya</taxon>
        <taxon>Ascomycota</taxon>
        <taxon>Pezizomycotina</taxon>
        <taxon>Sordariomycetes</taxon>
        <taxon>Xylariomycetidae</taxon>
        <taxon>Xylariales</taxon>
        <taxon>Xylariaceae</taxon>
        <taxon>Xylaria</taxon>
    </lineage>
</organism>
<reference evidence="1" key="1">
    <citation type="submission" date="2022-10" db="EMBL/GenBank/DDBJ databases">
        <title>Genome Sequence of Xylaria curta.</title>
        <authorList>
            <person name="Buettner E."/>
        </authorList>
    </citation>
    <scope>NUCLEOTIDE SEQUENCE</scope>
    <source>
        <strain evidence="1">Babe10</strain>
    </source>
</reference>
<dbReference type="Proteomes" id="UP001143856">
    <property type="component" value="Unassembled WGS sequence"/>
</dbReference>
<name>A0ACC1PIW9_9PEZI</name>
<accession>A0ACC1PIW9</accession>
<evidence type="ECO:0000313" key="2">
    <source>
        <dbReference type="Proteomes" id="UP001143856"/>
    </source>
</evidence>
<gene>
    <name evidence="1" type="ORF">NUW58_g2103</name>
</gene>
<proteinExistence type="predicted"/>
<dbReference type="EMBL" id="JAPDGR010000257">
    <property type="protein sequence ID" value="KAJ2992613.1"/>
    <property type="molecule type" value="Genomic_DNA"/>
</dbReference>
<comment type="caution">
    <text evidence="1">The sequence shown here is derived from an EMBL/GenBank/DDBJ whole genome shotgun (WGS) entry which is preliminary data.</text>
</comment>
<evidence type="ECO:0000313" key="1">
    <source>
        <dbReference type="EMBL" id="KAJ2992613.1"/>
    </source>
</evidence>
<protein>
    <submittedName>
        <fullName evidence="1">Uncharacterized protein</fullName>
    </submittedName>
</protein>
<keyword evidence="2" id="KW-1185">Reference proteome</keyword>